<reference evidence="2" key="1">
    <citation type="journal article" date="2020" name="Stud. Mycol.">
        <title>101 Dothideomycetes genomes: A test case for predicting lifestyles and emergence of pathogens.</title>
        <authorList>
            <person name="Haridas S."/>
            <person name="Albert R."/>
            <person name="Binder M."/>
            <person name="Bloem J."/>
            <person name="LaButti K."/>
            <person name="Salamov A."/>
            <person name="Andreopoulos B."/>
            <person name="Baker S."/>
            <person name="Barry K."/>
            <person name="Bills G."/>
            <person name="Bluhm B."/>
            <person name="Cannon C."/>
            <person name="Castanera R."/>
            <person name="Culley D."/>
            <person name="Daum C."/>
            <person name="Ezra D."/>
            <person name="Gonzalez J."/>
            <person name="Henrissat B."/>
            <person name="Kuo A."/>
            <person name="Liang C."/>
            <person name="Lipzen A."/>
            <person name="Lutzoni F."/>
            <person name="Magnuson J."/>
            <person name="Mondo S."/>
            <person name="Nolan M."/>
            <person name="Ohm R."/>
            <person name="Pangilinan J."/>
            <person name="Park H.-J."/>
            <person name="Ramirez L."/>
            <person name="Alfaro M."/>
            <person name="Sun H."/>
            <person name="Tritt A."/>
            <person name="Yoshinaga Y."/>
            <person name="Zwiers L.-H."/>
            <person name="Turgeon B."/>
            <person name="Goodwin S."/>
            <person name="Spatafora J."/>
            <person name="Crous P."/>
            <person name="Grigoriev I."/>
        </authorList>
    </citation>
    <scope>NUCLEOTIDE SEQUENCE [LARGE SCALE GENOMIC DNA]</scope>
    <source>
        <strain evidence="2">CECT 20119</strain>
    </source>
</reference>
<organism evidence="1 2">
    <name type="scientific">Elsinoe ampelina</name>
    <dbReference type="NCBI Taxonomy" id="302913"/>
    <lineage>
        <taxon>Eukaryota</taxon>
        <taxon>Fungi</taxon>
        <taxon>Dikarya</taxon>
        <taxon>Ascomycota</taxon>
        <taxon>Pezizomycotina</taxon>
        <taxon>Dothideomycetes</taxon>
        <taxon>Dothideomycetidae</taxon>
        <taxon>Myriangiales</taxon>
        <taxon>Elsinoaceae</taxon>
        <taxon>Elsinoe</taxon>
    </lineage>
</organism>
<dbReference type="EMBL" id="ML992501">
    <property type="protein sequence ID" value="KAF2227322.1"/>
    <property type="molecule type" value="Genomic_DNA"/>
</dbReference>
<dbReference type="AlphaFoldDB" id="A0A6A6GNJ3"/>
<gene>
    <name evidence="1" type="ORF">BDZ85DRAFT_2107</name>
</gene>
<dbReference type="OrthoDB" id="10623315at2759"/>
<protein>
    <submittedName>
        <fullName evidence="1">Uncharacterized protein</fullName>
    </submittedName>
</protein>
<name>A0A6A6GNJ3_9PEZI</name>
<dbReference type="Proteomes" id="UP000799538">
    <property type="component" value="Unassembled WGS sequence"/>
</dbReference>
<proteinExistence type="predicted"/>
<accession>A0A6A6GNJ3</accession>
<sequence>MLSRSDRRGPRVAPHAVDGRMPLSSAEVSQNQASFTTRRLQHSIDRRTNDRLQWQFQLPSYWSVPCPFPQFRRGDSRCAFRSRIQWLTSLSYQIQTSLSPWSLQEGQTMADSSSIHTYRSRLLLIHKPPALGNSVTQPSYQWRGPFRPSSLEQTPRLEV</sequence>
<evidence type="ECO:0000313" key="1">
    <source>
        <dbReference type="EMBL" id="KAF2227322.1"/>
    </source>
</evidence>
<evidence type="ECO:0000313" key="2">
    <source>
        <dbReference type="Proteomes" id="UP000799538"/>
    </source>
</evidence>
<keyword evidence="2" id="KW-1185">Reference proteome</keyword>